<evidence type="ECO:0000313" key="2">
    <source>
        <dbReference type="Proteomes" id="UP000623215"/>
    </source>
</evidence>
<proteinExistence type="predicted"/>
<accession>A0A833EB59</accession>
<dbReference type="AlphaFoldDB" id="A0A833EB59"/>
<sequence>MVKYIKKFNEIREFVDFIEKKGYTLRVRHKESLILEIGSKRPDPLLKKLIGNVRISYLNALKLMLKLGISIIKG</sequence>
<dbReference type="Proteomes" id="UP000623215">
    <property type="component" value="Unassembled WGS sequence"/>
</dbReference>
<gene>
    <name evidence="1" type="ORF">EYH55_03645</name>
</gene>
<organism evidence="1 2">
    <name type="scientific">Methanothermococcus okinawensis</name>
    <dbReference type="NCBI Taxonomy" id="155863"/>
    <lineage>
        <taxon>Archaea</taxon>
        <taxon>Methanobacteriati</taxon>
        <taxon>Methanobacteriota</taxon>
        <taxon>Methanomada group</taxon>
        <taxon>Methanococci</taxon>
        <taxon>Methanococcales</taxon>
        <taxon>Methanococcaceae</taxon>
        <taxon>Methanothermococcus</taxon>
    </lineage>
</organism>
<reference evidence="1" key="1">
    <citation type="journal article" date="2020" name="ISME J.">
        <title>Gammaproteobacteria mediating utilization of methyl-, sulfur- and petroleum organic compounds in deep ocean hydrothermal plumes.</title>
        <authorList>
            <person name="Zhou Z."/>
            <person name="Liu Y."/>
            <person name="Pan J."/>
            <person name="Cron B.R."/>
            <person name="Toner B.M."/>
            <person name="Anantharaman K."/>
            <person name="Breier J.A."/>
            <person name="Dick G.J."/>
            <person name="Li M."/>
        </authorList>
    </citation>
    <scope>NUCLEOTIDE SEQUENCE</scope>
    <source>
        <strain evidence="1">SZUA-1534</strain>
    </source>
</reference>
<dbReference type="EMBL" id="DQVW01000065">
    <property type="protein sequence ID" value="HIQ32555.1"/>
    <property type="molecule type" value="Genomic_DNA"/>
</dbReference>
<evidence type="ECO:0000313" key="1">
    <source>
        <dbReference type="EMBL" id="HIQ32555.1"/>
    </source>
</evidence>
<protein>
    <submittedName>
        <fullName evidence="1">Uncharacterized protein</fullName>
    </submittedName>
</protein>
<comment type="caution">
    <text evidence="1">The sequence shown here is derived from an EMBL/GenBank/DDBJ whole genome shotgun (WGS) entry which is preliminary data.</text>
</comment>
<name>A0A833EB59_9EURY</name>